<keyword evidence="1" id="KW-0472">Membrane</keyword>
<evidence type="ECO:0000313" key="3">
    <source>
        <dbReference type="Proteomes" id="UP000821837"/>
    </source>
</evidence>
<proteinExistence type="predicted"/>
<evidence type="ECO:0000313" key="2">
    <source>
        <dbReference type="EMBL" id="KAH7946820.1"/>
    </source>
</evidence>
<sequence>MSAEQPKDTSEGTRKPEAASMGGFVFTVAGAIVVMVAIIALLSMYEKPRMRHGRSAPFCCPDVLQQLLSGANLSVDPCLSIFGYTCYAYVTKRSDRREPVRLNTDPIDGFPKTEAGRAIAAYYRACVLSPDNSSVAKASANALVSVANPPRTRSMTSQGVLELIMDLSLKYDLPSVIEFSVGAGPDLTRFLTVLASSLTDLSKNYSQDLLKTMKTEALETVNGALSSALSASDVDAFLSDLEKFKVGTTQNYTLHSLNDISPEISIAQWKNVMSSVGISDNASIFSIPKEALKGMFALVLNSERRLTALVSALVVASVKLASTVMINANTTDRKADICRGRAKDLLSLWVLDGIQLSQSPAQDAAIRRAYGIVADAVTRKAKSGMTGDDFYKLEETLKDLRVILPSEVVPADLTIPLMTSQYALAELVTRAYVLQARRYQTFTLALPDGFLLDFLKNHASLRPNVIAVPTVVYNLMPLSSATDTLLLSSTVGVYLADSLWQFVFSSNWSHASSEALNAYRSCIENSSLSLIEWPSKLLWLSVQTTIDISKDADWDVTLDTGGRWSVTRGRLFYMTFVHYLMCLAPNSIYSTFGEDVDVFMSAFEDYYRSFSCNMVASKINGASCSLKL</sequence>
<keyword evidence="1" id="KW-1133">Transmembrane helix</keyword>
<reference evidence="2" key="1">
    <citation type="journal article" date="2020" name="Cell">
        <title>Large-Scale Comparative Analyses of Tick Genomes Elucidate Their Genetic Diversity and Vector Capacities.</title>
        <authorList>
            <consortium name="Tick Genome and Microbiome Consortium (TIGMIC)"/>
            <person name="Jia N."/>
            <person name="Wang J."/>
            <person name="Shi W."/>
            <person name="Du L."/>
            <person name="Sun Y."/>
            <person name="Zhan W."/>
            <person name="Jiang J.F."/>
            <person name="Wang Q."/>
            <person name="Zhang B."/>
            <person name="Ji P."/>
            <person name="Bell-Sakyi L."/>
            <person name="Cui X.M."/>
            <person name="Yuan T.T."/>
            <person name="Jiang B.G."/>
            <person name="Yang W.F."/>
            <person name="Lam T.T."/>
            <person name="Chang Q.C."/>
            <person name="Ding S.J."/>
            <person name="Wang X.J."/>
            <person name="Zhu J.G."/>
            <person name="Ruan X.D."/>
            <person name="Zhao L."/>
            <person name="Wei J.T."/>
            <person name="Ye R.Z."/>
            <person name="Que T.C."/>
            <person name="Du C.H."/>
            <person name="Zhou Y.H."/>
            <person name="Cheng J.X."/>
            <person name="Dai P.F."/>
            <person name="Guo W.B."/>
            <person name="Han X.H."/>
            <person name="Huang E.J."/>
            <person name="Li L.F."/>
            <person name="Wei W."/>
            <person name="Gao Y.C."/>
            <person name="Liu J.Z."/>
            <person name="Shao H.Z."/>
            <person name="Wang X."/>
            <person name="Wang C.C."/>
            <person name="Yang T.C."/>
            <person name="Huo Q.B."/>
            <person name="Li W."/>
            <person name="Chen H.Y."/>
            <person name="Chen S.E."/>
            <person name="Zhou L.G."/>
            <person name="Ni X.B."/>
            <person name="Tian J.H."/>
            <person name="Sheng Y."/>
            <person name="Liu T."/>
            <person name="Pan Y.S."/>
            <person name="Xia L.Y."/>
            <person name="Li J."/>
            <person name="Zhao F."/>
            <person name="Cao W.C."/>
        </authorList>
    </citation>
    <scope>NUCLEOTIDE SEQUENCE</scope>
    <source>
        <strain evidence="2">Rsan-2018</strain>
    </source>
</reference>
<accession>A0A9D4PM07</accession>
<dbReference type="SUPFAM" id="SSF55486">
    <property type="entry name" value="Metalloproteases ('zincins'), catalytic domain"/>
    <property type="match status" value="1"/>
</dbReference>
<keyword evidence="3" id="KW-1185">Reference proteome</keyword>
<evidence type="ECO:0000256" key="1">
    <source>
        <dbReference type="SAM" id="Phobius"/>
    </source>
</evidence>
<reference evidence="2" key="2">
    <citation type="submission" date="2021-09" db="EMBL/GenBank/DDBJ databases">
        <authorList>
            <person name="Jia N."/>
            <person name="Wang J."/>
            <person name="Shi W."/>
            <person name="Du L."/>
            <person name="Sun Y."/>
            <person name="Zhan W."/>
            <person name="Jiang J."/>
            <person name="Wang Q."/>
            <person name="Zhang B."/>
            <person name="Ji P."/>
            <person name="Sakyi L.B."/>
            <person name="Cui X."/>
            <person name="Yuan T."/>
            <person name="Jiang B."/>
            <person name="Yang W."/>
            <person name="Lam T.T.-Y."/>
            <person name="Chang Q."/>
            <person name="Ding S."/>
            <person name="Wang X."/>
            <person name="Zhu J."/>
            <person name="Ruan X."/>
            <person name="Zhao L."/>
            <person name="Wei J."/>
            <person name="Que T."/>
            <person name="Du C."/>
            <person name="Cheng J."/>
            <person name="Dai P."/>
            <person name="Han X."/>
            <person name="Huang E."/>
            <person name="Gao Y."/>
            <person name="Liu J."/>
            <person name="Shao H."/>
            <person name="Ye R."/>
            <person name="Li L."/>
            <person name="Wei W."/>
            <person name="Wang X."/>
            <person name="Wang C."/>
            <person name="Huo Q."/>
            <person name="Li W."/>
            <person name="Guo W."/>
            <person name="Chen H."/>
            <person name="Chen S."/>
            <person name="Zhou L."/>
            <person name="Zhou L."/>
            <person name="Ni X."/>
            <person name="Tian J."/>
            <person name="Zhou Y."/>
            <person name="Sheng Y."/>
            <person name="Liu T."/>
            <person name="Pan Y."/>
            <person name="Xia L."/>
            <person name="Li J."/>
            <person name="Zhao F."/>
            <person name="Cao W."/>
        </authorList>
    </citation>
    <scope>NUCLEOTIDE SEQUENCE</scope>
    <source>
        <strain evidence="2">Rsan-2018</strain>
        <tissue evidence="2">Larvae</tissue>
    </source>
</reference>
<organism evidence="2 3">
    <name type="scientific">Rhipicephalus sanguineus</name>
    <name type="common">Brown dog tick</name>
    <name type="synonym">Ixodes sanguineus</name>
    <dbReference type="NCBI Taxonomy" id="34632"/>
    <lineage>
        <taxon>Eukaryota</taxon>
        <taxon>Metazoa</taxon>
        <taxon>Ecdysozoa</taxon>
        <taxon>Arthropoda</taxon>
        <taxon>Chelicerata</taxon>
        <taxon>Arachnida</taxon>
        <taxon>Acari</taxon>
        <taxon>Parasitiformes</taxon>
        <taxon>Ixodida</taxon>
        <taxon>Ixodoidea</taxon>
        <taxon>Ixodidae</taxon>
        <taxon>Rhipicephalinae</taxon>
        <taxon>Rhipicephalus</taxon>
        <taxon>Rhipicephalus</taxon>
    </lineage>
</organism>
<comment type="caution">
    <text evidence="2">The sequence shown here is derived from an EMBL/GenBank/DDBJ whole genome shotgun (WGS) entry which is preliminary data.</text>
</comment>
<keyword evidence="1" id="KW-0812">Transmembrane</keyword>
<feature type="transmembrane region" description="Helical" evidence="1">
    <location>
        <begin position="20"/>
        <end position="45"/>
    </location>
</feature>
<name>A0A9D4PM07_RHISA</name>
<dbReference type="EMBL" id="JABSTV010001252">
    <property type="protein sequence ID" value="KAH7946820.1"/>
    <property type="molecule type" value="Genomic_DNA"/>
</dbReference>
<protein>
    <submittedName>
        <fullName evidence="2">Uncharacterized protein</fullName>
    </submittedName>
</protein>
<dbReference type="Proteomes" id="UP000821837">
    <property type="component" value="Chromosome 6"/>
</dbReference>
<gene>
    <name evidence="2" type="ORF">HPB52_004442</name>
</gene>
<dbReference type="AlphaFoldDB" id="A0A9D4PM07"/>